<dbReference type="EMBL" id="CMVM020000320">
    <property type="status" value="NOT_ANNOTATED_CDS"/>
    <property type="molecule type" value="Genomic_DNA"/>
</dbReference>
<evidence type="ECO:0000313" key="2">
    <source>
        <dbReference type="Proteomes" id="UP000024404"/>
    </source>
</evidence>
<dbReference type="Proteomes" id="UP000024404">
    <property type="component" value="Unassembled WGS sequence"/>
</dbReference>
<reference evidence="1" key="2">
    <citation type="submission" date="2022-06" db="UniProtKB">
        <authorList>
            <consortium name="EnsemblMetazoa"/>
        </authorList>
    </citation>
    <scope>IDENTIFICATION</scope>
</reference>
<sequence length="81" mass="9642">MVTEICQRSNIVCEIVKSVKVSHFLHYYEKKKFLNLSFSTTENICKNSLIADEELHLFSKFHEFVKFQNFPSKYSSVQFQQ</sequence>
<organism evidence="1 2">
    <name type="scientific">Onchocerca volvulus</name>
    <dbReference type="NCBI Taxonomy" id="6282"/>
    <lineage>
        <taxon>Eukaryota</taxon>
        <taxon>Metazoa</taxon>
        <taxon>Ecdysozoa</taxon>
        <taxon>Nematoda</taxon>
        <taxon>Chromadorea</taxon>
        <taxon>Rhabditida</taxon>
        <taxon>Spirurina</taxon>
        <taxon>Spiruromorpha</taxon>
        <taxon>Filarioidea</taxon>
        <taxon>Onchocercidae</taxon>
        <taxon>Onchocerca</taxon>
    </lineage>
</organism>
<name>A0A8R1TIE1_ONCVO</name>
<accession>A0A8R1TIE1</accession>
<dbReference type="AlphaFoldDB" id="A0A8R1TIE1"/>
<dbReference type="EnsemblMetazoa" id="OVOC10135.1">
    <property type="protein sequence ID" value="OVOC10135.1"/>
    <property type="gene ID" value="WBGene00246944"/>
</dbReference>
<proteinExistence type="predicted"/>
<protein>
    <submittedName>
        <fullName evidence="1">Uncharacterized protein</fullName>
    </submittedName>
</protein>
<reference evidence="2" key="1">
    <citation type="submission" date="2013-10" db="EMBL/GenBank/DDBJ databases">
        <title>Genome sequencing of Onchocerca volvulus.</title>
        <authorList>
            <person name="Cotton J."/>
            <person name="Tsai J."/>
            <person name="Stanley E."/>
            <person name="Tracey A."/>
            <person name="Holroyd N."/>
            <person name="Lustigman S."/>
            <person name="Berriman M."/>
        </authorList>
    </citation>
    <scope>NUCLEOTIDE SEQUENCE</scope>
</reference>
<keyword evidence="2" id="KW-1185">Reference proteome</keyword>
<evidence type="ECO:0000313" key="1">
    <source>
        <dbReference type="EnsemblMetazoa" id="OVOC10135.1"/>
    </source>
</evidence>